<accession>A0A835V8U7</accession>
<dbReference type="AlphaFoldDB" id="A0A835V8U7"/>
<gene>
    <name evidence="2" type="ORF">HPP92_006846</name>
</gene>
<feature type="compositionally biased region" description="Basic residues" evidence="1">
    <location>
        <begin position="26"/>
        <end position="42"/>
    </location>
</feature>
<evidence type="ECO:0000313" key="2">
    <source>
        <dbReference type="EMBL" id="KAG0488035.1"/>
    </source>
</evidence>
<protein>
    <submittedName>
        <fullName evidence="2">Uncharacterized protein</fullName>
    </submittedName>
</protein>
<feature type="region of interest" description="Disordered" evidence="1">
    <location>
        <begin position="1"/>
        <end position="86"/>
    </location>
</feature>
<comment type="caution">
    <text evidence="2">The sequence shown here is derived from an EMBL/GenBank/DDBJ whole genome shotgun (WGS) entry which is preliminary data.</text>
</comment>
<name>A0A835V8U7_VANPL</name>
<evidence type="ECO:0000256" key="1">
    <source>
        <dbReference type="SAM" id="MobiDB-lite"/>
    </source>
</evidence>
<sequence>MELKRASGPKTSADLTEKPLVTCSTGRRRRRTMRRRSKKSSFARRAVFKGEAMEPEDSQLNEEEAGFPPPYGNSTHIVDKHGGDWI</sequence>
<evidence type="ECO:0000313" key="3">
    <source>
        <dbReference type="Proteomes" id="UP000636800"/>
    </source>
</evidence>
<proteinExistence type="predicted"/>
<reference evidence="2 3" key="1">
    <citation type="journal article" date="2020" name="Nat. Food">
        <title>A phased Vanilla planifolia genome enables genetic improvement of flavour and production.</title>
        <authorList>
            <person name="Hasing T."/>
            <person name="Tang H."/>
            <person name="Brym M."/>
            <person name="Khazi F."/>
            <person name="Huang T."/>
            <person name="Chambers A.H."/>
        </authorList>
    </citation>
    <scope>NUCLEOTIDE SEQUENCE [LARGE SCALE GENOMIC DNA]</scope>
    <source>
        <tissue evidence="2">Leaf</tissue>
    </source>
</reference>
<dbReference type="EMBL" id="JADCNL010000003">
    <property type="protein sequence ID" value="KAG0488035.1"/>
    <property type="molecule type" value="Genomic_DNA"/>
</dbReference>
<dbReference type="Proteomes" id="UP000636800">
    <property type="component" value="Chromosome 3"/>
</dbReference>
<feature type="compositionally biased region" description="Basic and acidic residues" evidence="1">
    <location>
        <begin position="77"/>
        <end position="86"/>
    </location>
</feature>
<feature type="compositionally biased region" description="Acidic residues" evidence="1">
    <location>
        <begin position="53"/>
        <end position="65"/>
    </location>
</feature>
<organism evidence="2 3">
    <name type="scientific">Vanilla planifolia</name>
    <name type="common">Vanilla</name>
    <dbReference type="NCBI Taxonomy" id="51239"/>
    <lineage>
        <taxon>Eukaryota</taxon>
        <taxon>Viridiplantae</taxon>
        <taxon>Streptophyta</taxon>
        <taxon>Embryophyta</taxon>
        <taxon>Tracheophyta</taxon>
        <taxon>Spermatophyta</taxon>
        <taxon>Magnoliopsida</taxon>
        <taxon>Liliopsida</taxon>
        <taxon>Asparagales</taxon>
        <taxon>Orchidaceae</taxon>
        <taxon>Vanilloideae</taxon>
        <taxon>Vanilleae</taxon>
        <taxon>Vanilla</taxon>
    </lineage>
</organism>
<keyword evidence="3" id="KW-1185">Reference proteome</keyword>